<evidence type="ECO:0000313" key="2">
    <source>
        <dbReference type="EMBL" id="GHA92280.1"/>
    </source>
</evidence>
<feature type="region of interest" description="Disordered" evidence="1">
    <location>
        <begin position="313"/>
        <end position="359"/>
    </location>
</feature>
<protein>
    <submittedName>
        <fullName evidence="2">Uncharacterized protein</fullName>
    </submittedName>
</protein>
<reference evidence="2" key="2">
    <citation type="submission" date="2020-09" db="EMBL/GenBank/DDBJ databases">
        <authorList>
            <person name="Sun Q."/>
            <person name="Ohkuma M."/>
        </authorList>
    </citation>
    <scope>NUCLEOTIDE SEQUENCE</scope>
    <source>
        <strain evidence="2">JCM 4518</strain>
    </source>
</reference>
<proteinExistence type="predicted"/>
<accession>A0A918WB56</accession>
<dbReference type="Proteomes" id="UP000644020">
    <property type="component" value="Unassembled WGS sequence"/>
</dbReference>
<dbReference type="EMBL" id="BMUL01000010">
    <property type="protein sequence ID" value="GHA92280.1"/>
    <property type="molecule type" value="Genomic_DNA"/>
</dbReference>
<gene>
    <name evidence="2" type="ORF">GCM10010305_39990</name>
</gene>
<feature type="compositionally biased region" description="Gly residues" evidence="1">
    <location>
        <begin position="327"/>
        <end position="359"/>
    </location>
</feature>
<dbReference type="RefSeq" id="WP_189979284.1">
    <property type="nucleotide sequence ID" value="NZ_BMUL01000010.1"/>
</dbReference>
<name>A0A918WB56_9ACTN</name>
<organism evidence="2 3">
    <name type="scientific">Streptomyces termitum</name>
    <dbReference type="NCBI Taxonomy" id="67368"/>
    <lineage>
        <taxon>Bacteria</taxon>
        <taxon>Bacillati</taxon>
        <taxon>Actinomycetota</taxon>
        <taxon>Actinomycetes</taxon>
        <taxon>Kitasatosporales</taxon>
        <taxon>Streptomycetaceae</taxon>
        <taxon>Streptomyces</taxon>
    </lineage>
</organism>
<evidence type="ECO:0000256" key="1">
    <source>
        <dbReference type="SAM" id="MobiDB-lite"/>
    </source>
</evidence>
<sequence>MSGQELYGERSWNPLARTVELTEEGLRRGGTTTPPEELNLTAMAEAYARGNWLGGGGAERPLSGLPRGSGVVPVTRITGTGVPVRVRRAADFAEALGGWALRLSGGPEAVAARAHRAADEGVPLWMARRTAPGPAGPVTVAVDRRLVRVDVWGPYAPVVRVRAPYGFHHDEPDPSRGLLLTIGEIPAELRLQKKLRKSRSLVEAEAEADGVRWTLRRQDAGSSWLLRDDRRVALLARPPRRRASPGDPVLTPLGPVRHETADPLDAVVAHAFATAFGLGDTTGLARFRSQWRPREGREPLVLDADWSRPWFTNLGRRGGDDNDSGDGDGWGADGGDAGDSGGGGDGGGDGGGGDGGGGD</sequence>
<reference evidence="2" key="1">
    <citation type="journal article" date="2014" name="Int. J. Syst. Evol. Microbiol.">
        <title>Complete genome sequence of Corynebacterium casei LMG S-19264T (=DSM 44701T), isolated from a smear-ripened cheese.</title>
        <authorList>
            <consortium name="US DOE Joint Genome Institute (JGI-PGF)"/>
            <person name="Walter F."/>
            <person name="Albersmeier A."/>
            <person name="Kalinowski J."/>
            <person name="Ruckert C."/>
        </authorList>
    </citation>
    <scope>NUCLEOTIDE SEQUENCE</scope>
    <source>
        <strain evidence="2">JCM 4518</strain>
    </source>
</reference>
<dbReference type="AlphaFoldDB" id="A0A918WB56"/>
<comment type="caution">
    <text evidence="2">The sequence shown here is derived from an EMBL/GenBank/DDBJ whole genome shotgun (WGS) entry which is preliminary data.</text>
</comment>
<keyword evidence="3" id="KW-1185">Reference proteome</keyword>
<evidence type="ECO:0000313" key="3">
    <source>
        <dbReference type="Proteomes" id="UP000644020"/>
    </source>
</evidence>